<evidence type="ECO:0000259" key="7">
    <source>
        <dbReference type="PROSITE" id="PS50075"/>
    </source>
</evidence>
<name>K0JZE5_SACES</name>
<evidence type="ECO:0000256" key="1">
    <source>
        <dbReference type="ARBA" id="ARBA00022450"/>
    </source>
</evidence>
<evidence type="ECO:0000256" key="3">
    <source>
        <dbReference type="ARBA" id="ARBA00022553"/>
    </source>
</evidence>
<keyword evidence="6" id="KW-0275">Fatty acid biosynthesis</keyword>
<keyword evidence="9" id="KW-1185">Reference proteome</keyword>
<dbReference type="OrthoDB" id="3192863at2"/>
<dbReference type="Pfam" id="PF00550">
    <property type="entry name" value="PP-binding"/>
    <property type="match status" value="1"/>
</dbReference>
<organism evidence="8 9">
    <name type="scientific">Saccharothrix espanaensis (strain ATCC 51144 / DSM 44229 / JCM 9112 / NBRC 15066 / NRRL 15764)</name>
    <dbReference type="NCBI Taxonomy" id="1179773"/>
    <lineage>
        <taxon>Bacteria</taxon>
        <taxon>Bacillati</taxon>
        <taxon>Actinomycetota</taxon>
        <taxon>Actinomycetes</taxon>
        <taxon>Pseudonocardiales</taxon>
        <taxon>Pseudonocardiaceae</taxon>
        <taxon>Saccharothrix</taxon>
    </lineage>
</organism>
<dbReference type="HOGENOM" id="CLU_108696_5_6_11"/>
<accession>K0JZE5</accession>
<dbReference type="PROSITE" id="PS50075">
    <property type="entry name" value="CARRIER"/>
    <property type="match status" value="1"/>
</dbReference>
<dbReference type="GO" id="GO:0000035">
    <property type="term" value="F:acyl binding"/>
    <property type="evidence" value="ECO:0007669"/>
    <property type="project" value="TreeGrafter"/>
</dbReference>
<dbReference type="GO" id="GO:0005829">
    <property type="term" value="C:cytosol"/>
    <property type="evidence" value="ECO:0007669"/>
    <property type="project" value="TreeGrafter"/>
</dbReference>
<sequence length="81" mass="8934">MSIDPDTVSAEFVKLLSKIAEVPEEKIHAHSSLKGDLDVDSLAIVELFDVTEAQWGVKIPDEDAQALATVGEIVDYLRRRV</sequence>
<dbReference type="InterPro" id="IPR036736">
    <property type="entry name" value="ACP-like_sf"/>
</dbReference>
<reference evidence="8 9" key="1">
    <citation type="journal article" date="2012" name="BMC Genomics">
        <title>Complete genome sequence of Saccharothrix espanaensis DSM 44229T and comparison to the other completely sequenced Pseudonocardiaceae.</title>
        <authorList>
            <person name="Strobel T."/>
            <person name="Al-Dilaimi A."/>
            <person name="Blom J."/>
            <person name="Gessner A."/>
            <person name="Kalinowski J."/>
            <person name="Luzhetska M."/>
            <person name="Puhler A."/>
            <person name="Szczepanowski R."/>
            <person name="Bechthold A."/>
            <person name="Ruckert C."/>
        </authorList>
    </citation>
    <scope>NUCLEOTIDE SEQUENCE [LARGE SCALE GENOMIC DNA]</scope>
    <source>
        <strain evidence="9">ATCC 51144 / DSM 44229 / JCM 9112 / NBRC 15066 / NRRL 15764</strain>
    </source>
</reference>
<dbReference type="KEGG" id="sesp:BN6_33450"/>
<dbReference type="Proteomes" id="UP000006281">
    <property type="component" value="Chromosome"/>
</dbReference>
<protein>
    <submittedName>
        <fullName evidence="8">Acyl carrier protein</fullName>
    </submittedName>
</protein>
<evidence type="ECO:0000256" key="5">
    <source>
        <dbReference type="ARBA" id="ARBA00023098"/>
    </source>
</evidence>
<proteinExistence type="predicted"/>
<evidence type="ECO:0000256" key="4">
    <source>
        <dbReference type="ARBA" id="ARBA00022832"/>
    </source>
</evidence>
<evidence type="ECO:0000313" key="9">
    <source>
        <dbReference type="Proteomes" id="UP000006281"/>
    </source>
</evidence>
<dbReference type="RefSeq" id="WP_015100759.1">
    <property type="nucleotide sequence ID" value="NC_019673.1"/>
</dbReference>
<gene>
    <name evidence="8" type="primary">acp4</name>
    <name evidence="8" type="ordered locus">BN6_33450</name>
</gene>
<dbReference type="SUPFAM" id="SSF47336">
    <property type="entry name" value="ACP-like"/>
    <property type="match status" value="1"/>
</dbReference>
<dbReference type="InterPro" id="IPR003231">
    <property type="entry name" value="ACP"/>
</dbReference>
<evidence type="ECO:0000256" key="6">
    <source>
        <dbReference type="ARBA" id="ARBA00023160"/>
    </source>
</evidence>
<dbReference type="PATRIC" id="fig|1179773.3.peg.3348"/>
<keyword evidence="2" id="KW-0444">Lipid biosynthesis</keyword>
<dbReference type="eggNOG" id="COG0236">
    <property type="taxonomic scope" value="Bacteria"/>
</dbReference>
<dbReference type="GO" id="GO:0009245">
    <property type="term" value="P:lipid A biosynthetic process"/>
    <property type="evidence" value="ECO:0007669"/>
    <property type="project" value="TreeGrafter"/>
</dbReference>
<dbReference type="InterPro" id="IPR009081">
    <property type="entry name" value="PP-bd_ACP"/>
</dbReference>
<evidence type="ECO:0000313" key="8">
    <source>
        <dbReference type="EMBL" id="CCH30647.1"/>
    </source>
</evidence>
<keyword evidence="4" id="KW-0276">Fatty acid metabolism</keyword>
<keyword evidence="5" id="KW-0443">Lipid metabolism</keyword>
<feature type="domain" description="Carrier" evidence="7">
    <location>
        <begin position="6"/>
        <end position="81"/>
    </location>
</feature>
<keyword evidence="1" id="KW-0596">Phosphopantetheine</keyword>
<dbReference type="GO" id="GO:0000036">
    <property type="term" value="F:acyl carrier activity"/>
    <property type="evidence" value="ECO:0007669"/>
    <property type="project" value="TreeGrafter"/>
</dbReference>
<evidence type="ECO:0000256" key="2">
    <source>
        <dbReference type="ARBA" id="ARBA00022516"/>
    </source>
</evidence>
<dbReference type="PANTHER" id="PTHR20863:SF76">
    <property type="entry name" value="CARRIER DOMAIN-CONTAINING PROTEIN"/>
    <property type="match status" value="1"/>
</dbReference>
<dbReference type="STRING" id="1179773.BN6_33450"/>
<dbReference type="PANTHER" id="PTHR20863">
    <property type="entry name" value="ACYL CARRIER PROTEIN"/>
    <property type="match status" value="1"/>
</dbReference>
<dbReference type="Gene3D" id="1.10.1200.10">
    <property type="entry name" value="ACP-like"/>
    <property type="match status" value="1"/>
</dbReference>
<keyword evidence="3" id="KW-0597">Phosphoprotein</keyword>
<dbReference type="EMBL" id="HE804045">
    <property type="protein sequence ID" value="CCH30647.1"/>
    <property type="molecule type" value="Genomic_DNA"/>
</dbReference>
<dbReference type="GO" id="GO:0016020">
    <property type="term" value="C:membrane"/>
    <property type="evidence" value="ECO:0007669"/>
    <property type="project" value="GOC"/>
</dbReference>
<dbReference type="AlphaFoldDB" id="K0JZE5"/>
<dbReference type="BioCyc" id="SESP1179773:BN6_RS16230-MONOMER"/>